<feature type="domain" description="PPM-type phosphatase" evidence="2">
    <location>
        <begin position="124"/>
        <end position="440"/>
    </location>
</feature>
<sequence>MDDDLDDYELFWSTIVSHFQLLSKSVVNLFEINLMTIREGFQQLVSLAMRPQTLAALSLILLLALICHTCEYWIKSVIRTTINWTKRVNIGLTLVSTALTALLPSVECITRIADNVIEEYKDNCVGVYALQGRRPKMEDKFTYVNDSQRLGIEYWAVFDGHGGDSAAIFVESKLYKAIHRRVEALISKDSVVHNHCEKKSSEEDCGVSDVSNGGLNSDKECLANSKLYTNESTTESLTVASLSKIVTEEVLEIDRQLIIDCKERGDVSGSTALIALRIVAQNKLIVANVGDSRGVICDSKGSAIPLSFDHKPQQIKEHKRIKEAGGFIKFNGVWRVAGILATSRAMGDYPLKDTNLVIAEPDILTFDLNDIEPKFMILASDGLWDAFTNEDAVTYAKECLLRVKQSNTSVHTAHEVAKSLVLESYRRGSVDNITVILVIFDSNVDDISIS</sequence>
<dbReference type="PROSITE" id="PS51746">
    <property type="entry name" value="PPM_2"/>
    <property type="match status" value="1"/>
</dbReference>
<dbReference type="AlphaFoldDB" id="A0A7R9KRB5"/>
<gene>
    <name evidence="3" type="ORF">OSB1V03_LOCUS7009</name>
</gene>
<evidence type="ECO:0000313" key="4">
    <source>
        <dbReference type="Proteomes" id="UP000759131"/>
    </source>
</evidence>
<proteinExistence type="predicted"/>
<dbReference type="EMBL" id="CAJPIZ010003951">
    <property type="protein sequence ID" value="CAG2107006.1"/>
    <property type="molecule type" value="Genomic_DNA"/>
</dbReference>
<keyword evidence="4" id="KW-1185">Reference proteome</keyword>
<organism evidence="3">
    <name type="scientific">Medioppia subpectinata</name>
    <dbReference type="NCBI Taxonomy" id="1979941"/>
    <lineage>
        <taxon>Eukaryota</taxon>
        <taxon>Metazoa</taxon>
        <taxon>Ecdysozoa</taxon>
        <taxon>Arthropoda</taxon>
        <taxon>Chelicerata</taxon>
        <taxon>Arachnida</taxon>
        <taxon>Acari</taxon>
        <taxon>Acariformes</taxon>
        <taxon>Sarcoptiformes</taxon>
        <taxon>Oribatida</taxon>
        <taxon>Brachypylina</taxon>
        <taxon>Oppioidea</taxon>
        <taxon>Oppiidae</taxon>
        <taxon>Medioppia</taxon>
    </lineage>
</organism>
<dbReference type="Pfam" id="PF00481">
    <property type="entry name" value="PP2C"/>
    <property type="match status" value="1"/>
</dbReference>
<keyword evidence="1" id="KW-1133">Transmembrane helix</keyword>
<feature type="transmembrane region" description="Helical" evidence="1">
    <location>
        <begin position="54"/>
        <end position="74"/>
    </location>
</feature>
<evidence type="ECO:0000256" key="1">
    <source>
        <dbReference type="SAM" id="Phobius"/>
    </source>
</evidence>
<dbReference type="Proteomes" id="UP000759131">
    <property type="component" value="Unassembled WGS sequence"/>
</dbReference>
<evidence type="ECO:0000313" key="3">
    <source>
        <dbReference type="EMBL" id="CAD7626576.1"/>
    </source>
</evidence>
<dbReference type="InterPro" id="IPR015655">
    <property type="entry name" value="PP2C"/>
</dbReference>
<evidence type="ECO:0000259" key="2">
    <source>
        <dbReference type="PROSITE" id="PS51746"/>
    </source>
</evidence>
<dbReference type="GO" id="GO:0004722">
    <property type="term" value="F:protein serine/threonine phosphatase activity"/>
    <property type="evidence" value="ECO:0007669"/>
    <property type="project" value="InterPro"/>
</dbReference>
<name>A0A7R9KRB5_9ACAR</name>
<dbReference type="InterPro" id="IPR001932">
    <property type="entry name" value="PPM-type_phosphatase-like_dom"/>
</dbReference>
<accession>A0A7R9KRB5</accession>
<dbReference type="CDD" id="cd00143">
    <property type="entry name" value="PP2Cc"/>
    <property type="match status" value="1"/>
</dbReference>
<protein>
    <recommendedName>
        <fullName evidence="2">PPM-type phosphatase domain-containing protein</fullName>
    </recommendedName>
</protein>
<keyword evidence="1" id="KW-0472">Membrane</keyword>
<dbReference type="OrthoDB" id="343114at2759"/>
<dbReference type="SMART" id="SM00332">
    <property type="entry name" value="PP2Cc"/>
    <property type="match status" value="1"/>
</dbReference>
<feature type="transmembrane region" description="Helical" evidence="1">
    <location>
        <begin position="86"/>
        <end position="106"/>
    </location>
</feature>
<dbReference type="PANTHER" id="PTHR47992">
    <property type="entry name" value="PROTEIN PHOSPHATASE"/>
    <property type="match status" value="1"/>
</dbReference>
<dbReference type="InterPro" id="IPR036457">
    <property type="entry name" value="PPM-type-like_dom_sf"/>
</dbReference>
<dbReference type="EMBL" id="OC858526">
    <property type="protein sequence ID" value="CAD7626576.1"/>
    <property type="molecule type" value="Genomic_DNA"/>
</dbReference>
<dbReference type="Gene3D" id="3.60.40.10">
    <property type="entry name" value="PPM-type phosphatase domain"/>
    <property type="match status" value="1"/>
</dbReference>
<dbReference type="SUPFAM" id="SSF81606">
    <property type="entry name" value="PP2C-like"/>
    <property type="match status" value="1"/>
</dbReference>
<reference evidence="3" key="1">
    <citation type="submission" date="2020-11" db="EMBL/GenBank/DDBJ databases">
        <authorList>
            <person name="Tran Van P."/>
        </authorList>
    </citation>
    <scope>NUCLEOTIDE SEQUENCE</scope>
</reference>
<keyword evidence="1" id="KW-0812">Transmembrane</keyword>